<comment type="caution">
    <text evidence="2">The sequence shown here is derived from an EMBL/GenBank/DDBJ whole genome shotgun (WGS) entry which is preliminary data.</text>
</comment>
<organism evidence="2 3">
    <name type="scientific">Lentibacillus kapialis</name>
    <dbReference type="NCBI Taxonomy" id="340214"/>
    <lineage>
        <taxon>Bacteria</taxon>
        <taxon>Bacillati</taxon>
        <taxon>Bacillota</taxon>
        <taxon>Bacilli</taxon>
        <taxon>Bacillales</taxon>
        <taxon>Bacillaceae</taxon>
        <taxon>Lentibacillus</taxon>
    </lineage>
</organism>
<dbReference type="Pfam" id="PF10263">
    <property type="entry name" value="SprT-like"/>
    <property type="match status" value="1"/>
</dbReference>
<dbReference type="Gene3D" id="3.30.2010.10">
    <property type="entry name" value="Metalloproteases ('zincins'), catalytic domain"/>
    <property type="match status" value="1"/>
</dbReference>
<dbReference type="InterPro" id="IPR035240">
    <property type="entry name" value="SprT_Zn_ribbon"/>
</dbReference>
<reference evidence="2" key="2">
    <citation type="submission" date="2020-09" db="EMBL/GenBank/DDBJ databases">
        <authorList>
            <person name="Sun Q."/>
            <person name="Ohkuma M."/>
        </authorList>
    </citation>
    <scope>NUCLEOTIDE SEQUENCE</scope>
    <source>
        <strain evidence="2">JCM 12580</strain>
    </source>
</reference>
<evidence type="ECO:0000313" key="2">
    <source>
        <dbReference type="EMBL" id="GGJ90944.1"/>
    </source>
</evidence>
<protein>
    <submittedName>
        <fullName evidence="2">Protein SprT</fullName>
    </submittedName>
</protein>
<dbReference type="SMART" id="SM00731">
    <property type="entry name" value="SprT"/>
    <property type="match status" value="1"/>
</dbReference>
<evidence type="ECO:0000259" key="1">
    <source>
        <dbReference type="SMART" id="SM00731"/>
    </source>
</evidence>
<dbReference type="GO" id="GO:0006950">
    <property type="term" value="P:response to stress"/>
    <property type="evidence" value="ECO:0007669"/>
    <property type="project" value="UniProtKB-ARBA"/>
</dbReference>
<accession>A0A917UWN2</accession>
<reference evidence="2" key="1">
    <citation type="journal article" date="2014" name="Int. J. Syst. Evol. Microbiol.">
        <title>Complete genome sequence of Corynebacterium casei LMG S-19264T (=DSM 44701T), isolated from a smear-ripened cheese.</title>
        <authorList>
            <consortium name="US DOE Joint Genome Institute (JGI-PGF)"/>
            <person name="Walter F."/>
            <person name="Albersmeier A."/>
            <person name="Kalinowski J."/>
            <person name="Ruckert C."/>
        </authorList>
    </citation>
    <scope>NUCLEOTIDE SEQUENCE</scope>
    <source>
        <strain evidence="2">JCM 12580</strain>
    </source>
</reference>
<gene>
    <name evidence="2" type="primary">ydcK</name>
    <name evidence="2" type="ORF">GCM10007063_12030</name>
</gene>
<dbReference type="Proteomes" id="UP000658382">
    <property type="component" value="Unassembled WGS sequence"/>
</dbReference>
<feature type="domain" description="SprT-like" evidence="1">
    <location>
        <begin position="7"/>
        <end position="150"/>
    </location>
</feature>
<dbReference type="RefSeq" id="WP_188632185.1">
    <property type="nucleotide sequence ID" value="NZ_BMNQ01000010.1"/>
</dbReference>
<dbReference type="InterPro" id="IPR006640">
    <property type="entry name" value="SprT-like_domain"/>
</dbReference>
<keyword evidence="3" id="KW-1185">Reference proteome</keyword>
<dbReference type="NCBIfam" id="NF003339">
    <property type="entry name" value="PRK04351.1"/>
    <property type="match status" value="1"/>
</dbReference>
<proteinExistence type="predicted"/>
<dbReference type="AlphaFoldDB" id="A0A917UWN2"/>
<sequence>MRLLDEKELNEIVHDTSTRFFGKPFHDKAIYNYRLRTTGGRYNPAKRTIEMNPQYISEFDHEEIIGIIKHELCHYHLHIEGKGYRHGDRDFKNLLKATGSPRHCSPLPSVKKRSKHTYRCQNCGHTYRRVRRVNLAKYRCGKCRGELVAESENS</sequence>
<name>A0A917UWN2_9BACI</name>
<dbReference type="Pfam" id="PF17283">
    <property type="entry name" value="Zn_ribbon_SprT"/>
    <property type="match status" value="1"/>
</dbReference>
<evidence type="ECO:0000313" key="3">
    <source>
        <dbReference type="Proteomes" id="UP000658382"/>
    </source>
</evidence>
<dbReference type="EMBL" id="BMNQ01000010">
    <property type="protein sequence ID" value="GGJ90944.1"/>
    <property type="molecule type" value="Genomic_DNA"/>
</dbReference>